<feature type="domain" description="Arginyl-tRNA synthetase catalytic core" evidence="2">
    <location>
        <begin position="1"/>
        <end position="199"/>
    </location>
</feature>
<name>A0A816D7E2_9BILA</name>
<dbReference type="InterPro" id="IPR035684">
    <property type="entry name" value="ArgRS_core"/>
</dbReference>
<keyword evidence="1" id="KW-0030">Aminoacyl-tRNA synthetase</keyword>
<dbReference type="GO" id="GO:0005524">
    <property type="term" value="F:ATP binding"/>
    <property type="evidence" value="ECO:0007669"/>
    <property type="project" value="UniProtKB-KW"/>
</dbReference>
<evidence type="ECO:0000313" key="4">
    <source>
        <dbReference type="EMBL" id="CAF4526746.1"/>
    </source>
</evidence>
<dbReference type="InterPro" id="IPR014729">
    <property type="entry name" value="Rossmann-like_a/b/a_fold"/>
</dbReference>
<dbReference type="Pfam" id="PF00750">
    <property type="entry name" value="tRNA-synt_1d"/>
    <property type="match status" value="1"/>
</dbReference>
<dbReference type="InterPro" id="IPR001278">
    <property type="entry name" value="Arg-tRNA-ligase"/>
</dbReference>
<dbReference type="GO" id="GO:0004814">
    <property type="term" value="F:arginine-tRNA ligase activity"/>
    <property type="evidence" value="ECO:0007669"/>
    <property type="project" value="InterPro"/>
</dbReference>
<feature type="non-terminal residue" evidence="3">
    <location>
        <position position="199"/>
    </location>
</feature>
<dbReference type="PRINTS" id="PR01038">
    <property type="entry name" value="TRNASYNTHARG"/>
</dbReference>
<evidence type="ECO:0000313" key="3">
    <source>
        <dbReference type="EMBL" id="CAF1629418.1"/>
    </source>
</evidence>
<keyword evidence="1" id="KW-0648">Protein biosynthesis</keyword>
<dbReference type="Proteomes" id="UP000663829">
    <property type="component" value="Unassembled WGS sequence"/>
</dbReference>
<organism evidence="3 5">
    <name type="scientific">Didymodactylos carnosus</name>
    <dbReference type="NCBI Taxonomy" id="1234261"/>
    <lineage>
        <taxon>Eukaryota</taxon>
        <taxon>Metazoa</taxon>
        <taxon>Spiralia</taxon>
        <taxon>Gnathifera</taxon>
        <taxon>Rotifera</taxon>
        <taxon>Eurotatoria</taxon>
        <taxon>Bdelloidea</taxon>
        <taxon>Philodinida</taxon>
        <taxon>Philodinidae</taxon>
        <taxon>Didymodactylos</taxon>
    </lineage>
</organism>
<gene>
    <name evidence="3" type="ORF">GPM918_LOCUS44255</name>
    <name evidence="4" type="ORF">SRO942_LOCUS46022</name>
</gene>
<evidence type="ECO:0000313" key="5">
    <source>
        <dbReference type="Proteomes" id="UP000663829"/>
    </source>
</evidence>
<dbReference type="AlphaFoldDB" id="A0A816D7E2"/>
<keyword evidence="1" id="KW-0067">ATP-binding</keyword>
<keyword evidence="5" id="KW-1185">Reference proteome</keyword>
<sequence>STIIGDSIARLLEYFGYNVLRLNHLGDWGTQFGMLIAHLQDIYPEYLQKSPPIHDLSSFYKASKKRFDNEPDFQKRAYQCVVRLQSYDPDIIHAWKLICEVSRRDIDYIYQELEIEMIDRGESFYQSMMKDLVEELEQKNLLIEEEGRKVMFLPGISVPLTIVKSDGGHTYDTSDMACIKQRLHEENADWIIYVIDSGQ</sequence>
<dbReference type="Gene3D" id="3.40.50.620">
    <property type="entry name" value="HUPs"/>
    <property type="match status" value="1"/>
</dbReference>
<keyword evidence="1" id="KW-0547">Nucleotide-binding</keyword>
<dbReference type="SUPFAM" id="SSF52374">
    <property type="entry name" value="Nucleotidylyl transferase"/>
    <property type="match status" value="1"/>
</dbReference>
<evidence type="ECO:0000256" key="1">
    <source>
        <dbReference type="RuleBase" id="RU363038"/>
    </source>
</evidence>
<comment type="similarity">
    <text evidence="1">Belongs to the class-I aminoacyl-tRNA synthetase family.</text>
</comment>
<dbReference type="Proteomes" id="UP000681722">
    <property type="component" value="Unassembled WGS sequence"/>
</dbReference>
<dbReference type="PANTHER" id="PTHR11956:SF5">
    <property type="entry name" value="ARGININE--TRNA LIGASE, CYTOPLASMIC"/>
    <property type="match status" value="1"/>
</dbReference>
<dbReference type="PANTHER" id="PTHR11956">
    <property type="entry name" value="ARGINYL-TRNA SYNTHETASE"/>
    <property type="match status" value="1"/>
</dbReference>
<dbReference type="GO" id="GO:0006420">
    <property type="term" value="P:arginyl-tRNA aminoacylation"/>
    <property type="evidence" value="ECO:0007669"/>
    <property type="project" value="InterPro"/>
</dbReference>
<feature type="non-terminal residue" evidence="3">
    <location>
        <position position="1"/>
    </location>
</feature>
<protein>
    <recommendedName>
        <fullName evidence="2">Arginyl-tRNA synthetase catalytic core domain-containing protein</fullName>
    </recommendedName>
</protein>
<accession>A0A816D7E2</accession>
<dbReference type="EMBL" id="CAJOBC010110884">
    <property type="protein sequence ID" value="CAF4526746.1"/>
    <property type="molecule type" value="Genomic_DNA"/>
</dbReference>
<dbReference type="EMBL" id="CAJNOQ010043159">
    <property type="protein sequence ID" value="CAF1629418.1"/>
    <property type="molecule type" value="Genomic_DNA"/>
</dbReference>
<comment type="caution">
    <text evidence="3">The sequence shown here is derived from an EMBL/GenBank/DDBJ whole genome shotgun (WGS) entry which is preliminary data.</text>
</comment>
<reference evidence="3" key="1">
    <citation type="submission" date="2021-02" db="EMBL/GenBank/DDBJ databases">
        <authorList>
            <person name="Nowell W R."/>
        </authorList>
    </citation>
    <scope>NUCLEOTIDE SEQUENCE</scope>
</reference>
<proteinExistence type="inferred from homology"/>
<dbReference type="OrthoDB" id="68056at2759"/>
<evidence type="ECO:0000259" key="2">
    <source>
        <dbReference type="Pfam" id="PF00750"/>
    </source>
</evidence>
<keyword evidence="1" id="KW-0436">Ligase</keyword>